<evidence type="ECO:0000259" key="2">
    <source>
        <dbReference type="Pfam" id="PF13625"/>
    </source>
</evidence>
<gene>
    <name evidence="3" type="ORF">CPC231_02995</name>
</gene>
<dbReference type="AlphaFoldDB" id="D9Q952"/>
<accession>D9Q952</accession>
<dbReference type="KEGG" id="cpq:CPC231_02995"/>
<dbReference type="STRING" id="681645.CpC231_0593"/>
<reference evidence="3 4" key="1">
    <citation type="journal article" date="2011" name="J. Bacteriol.">
        <title>Complete genome sequence of Corynebacterium pseudotuberculosis I19, a strain isolated from a cow in Israel with bovine mastitis.</title>
        <authorList>
            <consortium name="Consortium: Rede Paraense de Genomica e Proteomica (RPGP)"/>
            <person name="Silva A."/>
            <person name="Schneider M.P."/>
            <person name="Cerdeira L."/>
            <person name="Barbosa M.S."/>
            <person name="Ramos R.T."/>
            <person name="Carneiro A.R."/>
            <person name="Santos R."/>
            <person name="Lima M."/>
            <person name="D'Afonseca V."/>
            <person name="Almeida S.S."/>
            <person name="Santos A.R."/>
            <person name="Soares S.C."/>
            <person name="Pinto A.C."/>
            <person name="Ali A."/>
            <person name="Dorella F.A."/>
            <person name="Rocha F."/>
            <person name="de Abreu V.A."/>
            <person name="Trost E."/>
            <person name="Tauch A."/>
            <person name="Shpigel N."/>
            <person name="Miyoshi A."/>
            <person name="Azevedo V."/>
        </authorList>
    </citation>
    <scope>NUCLEOTIDE SEQUENCE [LARGE SCALE GENOMIC DNA]</scope>
    <source>
        <strain evidence="3 4">C231</strain>
    </source>
</reference>
<evidence type="ECO:0000313" key="4">
    <source>
        <dbReference type="Proteomes" id="UP000000276"/>
    </source>
</evidence>
<feature type="region of interest" description="Disordered" evidence="1">
    <location>
        <begin position="239"/>
        <end position="259"/>
    </location>
</feature>
<protein>
    <recommendedName>
        <fullName evidence="2">Helicase XPB/Ssl2 N-terminal domain-containing protein</fullName>
    </recommendedName>
</protein>
<feature type="domain" description="Helicase XPB/Ssl2 N-terminal" evidence="2">
    <location>
        <begin position="553"/>
        <end position="674"/>
    </location>
</feature>
<keyword evidence="4" id="KW-1185">Reference proteome</keyword>
<proteinExistence type="predicted"/>
<sequence>MSPHGLLAPATLATSSVTACPPPGTCAGQPGSTYPFFSMFAMCPIVSNFKGKSHLKEQLNWNTIMCSSPAPYKWPINFREWLSSLNEENLTVILKNRPDVTHPIPPGISSLAARLQLRASLARALMSLNAFELLTLEAASFLGAELEPVIAPNLVDALRQYLGAQTPDNLDLLVEEAVSELLSRALLYGSTVSFKVVPEAINALPTGWQLFGVRAQEETDFQHALASVDERDRKVLNTLDQSGGTGITKDAAPDADPQRPIPRMIAQGLLIRIDDTTVRLPMPVRYLLRGQQPPLIPVLPNPRVEFSASSKNDENSAGNGLEIVRLMRILLRGLGHDPMPLLKDGVLGVRSVTALTRILDSNELTALRVLSLALSCNLVARGVPDPLPSDDTGGDYLCPTHHADTWLVSPLSHQWSQLIYGWYFHGTLRPWVVNTLDDRGKPQRFLSPATWNEKLPTLRKLTLSTAAQHCTSSGISDHSLRANIGFAAPLRVSRVSPEHIDQLIAEARWLGVLTANNGTTSVLDALVKETEATALSRLDQITQSLTPAEVTQLIPQADMTILAPGPLPQLLMQEMTLVGEAESMGLASVYRITESSIRRALDAGRTPEELTGFLKAHVLGELPQSIAYLIADVARRHGSLRGGPAMSYLRCSDEALLLEASRTPAAEIIGLRLIAPTVAVSQAPLVRVLQALREEGFHPVAEDANGISIDIRPAPSRVSATLPQQHPDKDNESHIAAAIASILRHDAAKEAAATGTKATVHDSGVLSALQSAIRAKRTVTLGFVDKHGQAAQRVVTPITVSSGQLSAVDPIDGAMHRFTIHRITEVVINQPE</sequence>
<dbReference type="PATRIC" id="fig|681645.3.peg.621"/>
<organism evidence="3 4">
    <name type="scientific">Corynebacterium pseudotuberculosis (strain C231)</name>
    <dbReference type="NCBI Taxonomy" id="681645"/>
    <lineage>
        <taxon>Bacteria</taxon>
        <taxon>Bacillati</taxon>
        <taxon>Actinomycetota</taxon>
        <taxon>Actinomycetes</taxon>
        <taxon>Mycobacteriales</taxon>
        <taxon>Corynebacteriaceae</taxon>
        <taxon>Corynebacterium</taxon>
    </lineage>
</organism>
<evidence type="ECO:0000313" key="3">
    <source>
        <dbReference type="EMBL" id="ADL10078.1"/>
    </source>
</evidence>
<evidence type="ECO:0000256" key="1">
    <source>
        <dbReference type="SAM" id="MobiDB-lite"/>
    </source>
</evidence>
<name>D9Q952_CORP2</name>
<dbReference type="HOGENOM" id="CLU_013420_0_0_11"/>
<dbReference type="EMBL" id="CP001829">
    <property type="protein sequence ID" value="ADL10078.1"/>
    <property type="molecule type" value="Genomic_DNA"/>
</dbReference>
<dbReference type="InterPro" id="IPR032830">
    <property type="entry name" value="XPB/Ssl2_N"/>
</dbReference>
<dbReference type="Pfam" id="PF13625">
    <property type="entry name" value="Helicase_C_3"/>
    <property type="match status" value="1"/>
</dbReference>
<dbReference type="OrthoDB" id="3415124at2"/>
<dbReference type="eggNOG" id="COG2378">
    <property type="taxonomic scope" value="Bacteria"/>
</dbReference>
<reference evidence="3 4" key="2">
    <citation type="journal article" date="2011" name="PLoS ONE">
        <title>Evidence for reductive genome evolution and lateral acquisition of virulence functions in two Corynebacterium pseudotuberculosis strains.</title>
        <authorList>
            <person name="Ruiz J.C."/>
            <person name="D'Afonseca V."/>
            <person name="Silva A."/>
            <person name="Ali A."/>
            <person name="Pinto A.C."/>
            <person name="Santos A.R."/>
            <person name="Rocha A.A."/>
            <person name="Lopes D.O."/>
            <person name="Dorella F.A."/>
            <person name="Pacheco L.G."/>
            <person name="Costa M.P."/>
            <person name="Turk M.Z."/>
            <person name="Seyffert N."/>
            <person name="Moraes P.M."/>
            <person name="Soares S.C."/>
            <person name="Almeida S.S."/>
            <person name="Castro T.L."/>
            <person name="Abreu V.A."/>
            <person name="Trost E."/>
            <person name="Baumbach J."/>
            <person name="Tauch A."/>
            <person name="Schneider M.P."/>
            <person name="McCulloch J."/>
            <person name="Cerdeira L.T."/>
            <person name="Ramos R.T."/>
            <person name="Zerlotini A."/>
            <person name="Dominitini A."/>
            <person name="Resende D.M."/>
            <person name="Coser E.M."/>
            <person name="Oliveira L.M."/>
            <person name="Pedrosa A.L."/>
            <person name="Vieira C.U."/>
            <person name="Guimaraes C.T."/>
            <person name="Bartholomeu D.C."/>
            <person name="Oliveira D.M."/>
            <person name="Santos F.R."/>
            <person name="Rabelo E.M."/>
            <person name="Lobo F.P."/>
            <person name="Franco G.R."/>
            <person name="Costa A.F."/>
            <person name="Castro I.M."/>
            <person name="Dias S.R."/>
            <person name="Ferro J.A."/>
            <person name="Ortega J.M."/>
            <person name="Paiva L.V."/>
            <person name="Goulart L.R."/>
            <person name="Almeida J.F."/>
            <person name="Ferro M.I."/>
            <person name="Carneiro N.P."/>
            <person name="Falcao P.R."/>
            <person name="Grynberg P."/>
            <person name="Teixeira S.M."/>
            <person name="Brommonschenkel S."/>
            <person name="Oliveira S.C."/>
            <person name="Meyer R."/>
            <person name="Moore R.J."/>
            <person name="Miyoshi A."/>
            <person name="Oliveira G.C."/>
            <person name="Azevedo V."/>
        </authorList>
    </citation>
    <scope>NUCLEOTIDE SEQUENCE [LARGE SCALE GENOMIC DNA]</scope>
    <source>
        <strain evidence="3 4">C231</strain>
    </source>
</reference>
<dbReference type="Proteomes" id="UP000000276">
    <property type="component" value="Chromosome"/>
</dbReference>
<dbReference type="PROSITE" id="PS52050">
    <property type="entry name" value="WYL"/>
    <property type="match status" value="1"/>
</dbReference>